<dbReference type="OrthoDB" id="21128at2759"/>
<feature type="region of interest" description="Disordered" evidence="1">
    <location>
        <begin position="1"/>
        <end position="32"/>
    </location>
</feature>
<dbReference type="RefSeq" id="XP_056856848.1">
    <property type="nucleotide sequence ID" value="XM_057000868.1"/>
</dbReference>
<sequence>MASSGNTNPSKPPRFDLGTLFRPPSGPYPPRASPLVTSQQLYAPAGIEDSTGVSAKLPESVSSSELHKLEESLMNMCKKVIPELSQLAHTLKETITSASSLTQALSRELAESRQRNCLALAAAE</sequence>
<accession>A0A9W3CZB5</accession>
<dbReference type="GeneID" id="108830728"/>
<keyword evidence="2" id="KW-1185">Reference proteome</keyword>
<protein>
    <submittedName>
        <fullName evidence="3">Varicose-related protein-like</fullName>
    </submittedName>
</protein>
<dbReference type="KEGG" id="rsz:108830728"/>
<proteinExistence type="predicted"/>
<organism evidence="2 3">
    <name type="scientific">Raphanus sativus</name>
    <name type="common">Radish</name>
    <name type="synonym">Raphanus raphanistrum var. sativus</name>
    <dbReference type="NCBI Taxonomy" id="3726"/>
    <lineage>
        <taxon>Eukaryota</taxon>
        <taxon>Viridiplantae</taxon>
        <taxon>Streptophyta</taxon>
        <taxon>Embryophyta</taxon>
        <taxon>Tracheophyta</taxon>
        <taxon>Spermatophyta</taxon>
        <taxon>Magnoliopsida</taxon>
        <taxon>eudicotyledons</taxon>
        <taxon>Gunneridae</taxon>
        <taxon>Pentapetalae</taxon>
        <taxon>rosids</taxon>
        <taxon>malvids</taxon>
        <taxon>Brassicales</taxon>
        <taxon>Brassicaceae</taxon>
        <taxon>Brassiceae</taxon>
        <taxon>Raphanus</taxon>
    </lineage>
</organism>
<reference evidence="3" key="1">
    <citation type="submission" date="2025-08" db="UniProtKB">
        <authorList>
            <consortium name="RefSeq"/>
        </authorList>
    </citation>
    <scope>IDENTIFICATION</scope>
    <source>
        <tissue evidence="3">Leaf</tissue>
    </source>
</reference>
<evidence type="ECO:0000313" key="3">
    <source>
        <dbReference type="RefSeq" id="XP_056856848.1"/>
    </source>
</evidence>
<dbReference type="Proteomes" id="UP000504610">
    <property type="component" value="Unplaced"/>
</dbReference>
<name>A0A9W3CZB5_RAPSA</name>
<evidence type="ECO:0000256" key="1">
    <source>
        <dbReference type="SAM" id="MobiDB-lite"/>
    </source>
</evidence>
<evidence type="ECO:0000313" key="2">
    <source>
        <dbReference type="Proteomes" id="UP000504610"/>
    </source>
</evidence>
<dbReference type="AlphaFoldDB" id="A0A9W3CZB5"/>
<gene>
    <name evidence="3" type="primary">LOC108830728</name>
</gene>